<dbReference type="SMART" id="SM00493">
    <property type="entry name" value="TOPRIM"/>
    <property type="match status" value="1"/>
</dbReference>
<evidence type="ECO:0000256" key="9">
    <source>
        <dbReference type="HAMAP-Rule" id="MF_00007"/>
    </source>
</evidence>
<dbReference type="GO" id="GO:0000178">
    <property type="term" value="C:exosome (RNase complex)"/>
    <property type="evidence" value="ECO:0007669"/>
    <property type="project" value="UniProtKB-KW"/>
</dbReference>
<comment type="catalytic activity">
    <reaction evidence="9">
        <text>ssDNA + n NTP = ssDNA/pppN(pN)n-1 hybrid + (n-1) diphosphate.</text>
        <dbReference type="EC" id="2.7.7.101"/>
    </reaction>
</comment>
<dbReference type="EC" id="2.7.7.101" evidence="9"/>
<dbReference type="GO" id="GO:0003899">
    <property type="term" value="F:DNA-directed RNA polymerase activity"/>
    <property type="evidence" value="ECO:0007669"/>
    <property type="project" value="UniProtKB-UniRule"/>
</dbReference>
<keyword evidence="1 9" id="KW-0240">DNA-directed RNA polymerase</keyword>
<evidence type="ECO:0000256" key="1">
    <source>
        <dbReference type="ARBA" id="ARBA00022478"/>
    </source>
</evidence>
<gene>
    <name evidence="9" type="primary">dnaG</name>
</gene>
<dbReference type="InterPro" id="IPR020607">
    <property type="entry name" value="Primase_DnaG_arc"/>
</dbReference>
<dbReference type="InterPro" id="IPR034154">
    <property type="entry name" value="TOPRIM_DnaG/twinkle"/>
</dbReference>
<comment type="similarity">
    <text evidence="9">Belongs to the archaeal DnaG primase family.</text>
</comment>
<dbReference type="Gene3D" id="3.40.1360.10">
    <property type="match status" value="1"/>
</dbReference>
<dbReference type="PROSITE" id="PS50880">
    <property type="entry name" value="TOPRIM"/>
    <property type="match status" value="1"/>
</dbReference>
<comment type="function">
    <text evidence="9">RNA polymerase that catalyzes the synthesis of short RNA molecules used as primers for DNA polymerase during DNA replication. Also part of the exosome, which is a complex involved in RNA degradation. Acts as a poly(A)-binding protein that enhances the interaction between heteropolymeric, adenine-rich transcripts and the exosome.</text>
</comment>
<sequence>MSDQKAKYMIKASIKADGTIQRKDVVGAVFGQTEGLLGEELQLRQLQRTGRIGHVDVELESKKGKVSGEISLPSSLDQVSTAVIGAALETIERIGPCKATIKVLFIENIRSAKREVVIDRAKDLLLSIINEGSADSQSILDEVRSVLTLGTETVIAGMTAGPNAQDSDSIIIVEGRNDVRNLLKYGIKNGIATMGASIKDELVVLAKKKKTVIAFCDGDRGGRLLLMEMSGVLGKSLTHVASAPESREVEHLEGKVITKCLNQKETANKVVTRIKAQLAKDDKGPSKRRSTSKSAGSNGAIVTDEVREWASHMGELKKNYAAMVLSDGSLSDAVGASKLADYSESIEGAQCLLYNGKVTDRIMEIASLGAIEAVIGSTVGAKAVVDGVVAYSMTDIK</sequence>
<keyword evidence="8 9" id="KW-0804">Transcription</keyword>
<keyword evidence="4 9" id="KW-0548">Nucleotidyltransferase</keyword>
<dbReference type="GO" id="GO:0000428">
    <property type="term" value="C:DNA-directed RNA polymerase complex"/>
    <property type="evidence" value="ECO:0007669"/>
    <property type="project" value="UniProtKB-KW"/>
</dbReference>
<dbReference type="NCBIfam" id="NF003108">
    <property type="entry name" value="PRK04031.1-1"/>
    <property type="match status" value="1"/>
</dbReference>
<keyword evidence="6" id="KW-0479">Metal-binding</keyword>
<evidence type="ECO:0000256" key="3">
    <source>
        <dbReference type="ARBA" id="ARBA00022679"/>
    </source>
</evidence>
<feature type="domain" description="Toprim" evidence="11">
    <location>
        <begin position="168"/>
        <end position="245"/>
    </location>
</feature>
<organism evidence="12">
    <name type="scientific">uncultured marine group II/III euryarchaeote KM3_115_A12</name>
    <dbReference type="NCBI Taxonomy" id="1457854"/>
    <lineage>
        <taxon>Archaea</taxon>
        <taxon>Methanobacteriati</taxon>
        <taxon>Methanobacteriota</taxon>
        <taxon>environmental samples</taxon>
    </lineage>
</organism>
<dbReference type="PANTHER" id="PTHR30313">
    <property type="entry name" value="DNA PRIMASE"/>
    <property type="match status" value="1"/>
</dbReference>
<evidence type="ECO:0000256" key="7">
    <source>
        <dbReference type="ARBA" id="ARBA00022842"/>
    </source>
</evidence>
<dbReference type="GO" id="GO:0008143">
    <property type="term" value="F:poly(A) binding"/>
    <property type="evidence" value="ECO:0007669"/>
    <property type="project" value="InterPro"/>
</dbReference>
<dbReference type="InterPro" id="IPR006171">
    <property type="entry name" value="TOPRIM_dom"/>
</dbReference>
<dbReference type="AlphaFoldDB" id="A0A075G6N1"/>
<name>A0A075G6N1_9EURY</name>
<evidence type="ECO:0000256" key="4">
    <source>
        <dbReference type="ARBA" id="ARBA00022695"/>
    </source>
</evidence>
<evidence type="ECO:0000256" key="6">
    <source>
        <dbReference type="ARBA" id="ARBA00022723"/>
    </source>
</evidence>
<dbReference type="InterPro" id="IPR050219">
    <property type="entry name" value="DnaG_primase"/>
</dbReference>
<dbReference type="Pfam" id="PF13662">
    <property type="entry name" value="Toprim_4"/>
    <property type="match status" value="1"/>
</dbReference>
<dbReference type="GO" id="GO:0006269">
    <property type="term" value="P:DNA replication, synthesis of primer"/>
    <property type="evidence" value="ECO:0007669"/>
    <property type="project" value="UniProtKB-UniRule"/>
</dbReference>
<protein>
    <recommendedName>
        <fullName evidence="9">DNA primase DnaG</fullName>
        <ecNumber evidence="9">2.7.7.101</ecNumber>
    </recommendedName>
</protein>
<evidence type="ECO:0000256" key="8">
    <source>
        <dbReference type="ARBA" id="ARBA00023163"/>
    </source>
</evidence>
<keyword evidence="5 9" id="KW-0235">DNA replication</keyword>
<keyword evidence="3 9" id="KW-0808">Transferase</keyword>
<evidence type="ECO:0000259" key="11">
    <source>
        <dbReference type="PROSITE" id="PS50880"/>
    </source>
</evidence>
<dbReference type="CDD" id="cd01029">
    <property type="entry name" value="TOPRIM_primases"/>
    <property type="match status" value="1"/>
</dbReference>
<proteinExistence type="inferred from homology"/>
<evidence type="ECO:0000313" key="12">
    <source>
        <dbReference type="EMBL" id="AIE99645.1"/>
    </source>
</evidence>
<accession>A0A075G6N1</accession>
<dbReference type="GO" id="GO:1990077">
    <property type="term" value="C:primosome complex"/>
    <property type="evidence" value="ECO:0007669"/>
    <property type="project" value="UniProtKB-KW"/>
</dbReference>
<comment type="subunit">
    <text evidence="9">Forms a ternary complex with MCM helicase and DNA. Component of the archaeal exosome complex.</text>
</comment>
<feature type="region of interest" description="Disordered" evidence="10">
    <location>
        <begin position="277"/>
        <end position="298"/>
    </location>
</feature>
<dbReference type="SUPFAM" id="SSF56731">
    <property type="entry name" value="DNA primase core"/>
    <property type="match status" value="1"/>
</dbReference>
<evidence type="ECO:0000256" key="5">
    <source>
        <dbReference type="ARBA" id="ARBA00022705"/>
    </source>
</evidence>
<dbReference type="HAMAP" id="MF_00007">
    <property type="entry name" value="DNA_primase_DnaG_arc"/>
    <property type="match status" value="1"/>
</dbReference>
<keyword evidence="7" id="KW-0460">Magnesium</keyword>
<dbReference type="GO" id="GO:0005737">
    <property type="term" value="C:cytoplasm"/>
    <property type="evidence" value="ECO:0007669"/>
    <property type="project" value="TreeGrafter"/>
</dbReference>
<dbReference type="GO" id="GO:0046872">
    <property type="term" value="F:metal ion binding"/>
    <property type="evidence" value="ECO:0007669"/>
    <property type="project" value="UniProtKB-KW"/>
</dbReference>
<dbReference type="EMBL" id="KF900568">
    <property type="protein sequence ID" value="AIE99645.1"/>
    <property type="molecule type" value="Genomic_DNA"/>
</dbReference>
<keyword evidence="9" id="KW-0271">Exosome</keyword>
<reference evidence="12" key="1">
    <citation type="journal article" date="2014" name="Genome Biol. Evol.">
        <title>Pangenome evidence for extensive interdomain horizontal transfer affecting lineage core and shell genes in uncultured planktonic thaumarchaeota and euryarchaeota.</title>
        <authorList>
            <person name="Deschamps P."/>
            <person name="Zivanovic Y."/>
            <person name="Moreira D."/>
            <person name="Rodriguez-Valera F."/>
            <person name="Lopez-Garcia P."/>
        </authorList>
    </citation>
    <scope>NUCLEOTIDE SEQUENCE</scope>
</reference>
<dbReference type="PANTHER" id="PTHR30313:SF2">
    <property type="entry name" value="DNA PRIMASE"/>
    <property type="match status" value="1"/>
</dbReference>
<evidence type="ECO:0000256" key="2">
    <source>
        <dbReference type="ARBA" id="ARBA00022515"/>
    </source>
</evidence>
<keyword evidence="2 9" id="KW-0639">Primosome</keyword>
<evidence type="ECO:0000256" key="10">
    <source>
        <dbReference type="SAM" id="MobiDB-lite"/>
    </source>
</evidence>